<dbReference type="PROSITE" id="PS00622">
    <property type="entry name" value="HTH_LUXR_1"/>
    <property type="match status" value="1"/>
</dbReference>
<dbReference type="PROSITE" id="PS50043">
    <property type="entry name" value="HTH_LUXR_2"/>
    <property type="match status" value="1"/>
</dbReference>
<dbReference type="EMBL" id="WTYH01000001">
    <property type="protein sequence ID" value="MXO94395.1"/>
    <property type="molecule type" value="Genomic_DNA"/>
</dbReference>
<dbReference type="InterPro" id="IPR016032">
    <property type="entry name" value="Sig_transdc_resp-reg_C-effctor"/>
</dbReference>
<comment type="caution">
    <text evidence="9">The sequence shown here is derived from an EMBL/GenBank/DDBJ whole genome shotgun (WGS) entry which is preliminary data.</text>
</comment>
<dbReference type="OrthoDB" id="9782655at2"/>
<reference evidence="9 10" key="1">
    <citation type="submission" date="2019-12" db="EMBL/GenBank/DDBJ databases">
        <title>Genomic-based taxomic classification of the family Erythrobacteraceae.</title>
        <authorList>
            <person name="Xu L."/>
        </authorList>
    </citation>
    <scope>NUCLEOTIDE SEQUENCE [LARGE SCALE GENOMIC DNA]</scope>
    <source>
        <strain evidence="9 10">RC4-10-4</strain>
    </source>
</reference>
<dbReference type="AlphaFoldDB" id="A0A845A2M7"/>
<evidence type="ECO:0000313" key="10">
    <source>
        <dbReference type="Proteomes" id="UP000460626"/>
    </source>
</evidence>
<feature type="domain" description="HTH luxR-type" evidence="7">
    <location>
        <begin position="140"/>
        <end position="205"/>
    </location>
</feature>
<evidence type="ECO:0000256" key="2">
    <source>
        <dbReference type="ARBA" id="ARBA00023012"/>
    </source>
</evidence>
<keyword evidence="4" id="KW-0238">DNA-binding</keyword>
<proteinExistence type="predicted"/>
<feature type="modified residue" description="4-aspartylphosphate" evidence="6">
    <location>
        <position position="59"/>
    </location>
</feature>
<dbReference type="Gene3D" id="1.10.10.10">
    <property type="entry name" value="Winged helix-like DNA-binding domain superfamily/Winged helix DNA-binding domain"/>
    <property type="match status" value="1"/>
</dbReference>
<evidence type="ECO:0000256" key="6">
    <source>
        <dbReference type="PROSITE-ProRule" id="PRU00169"/>
    </source>
</evidence>
<dbReference type="GO" id="GO:0006355">
    <property type="term" value="P:regulation of DNA-templated transcription"/>
    <property type="evidence" value="ECO:0007669"/>
    <property type="project" value="InterPro"/>
</dbReference>
<keyword evidence="10" id="KW-1185">Reference proteome</keyword>
<dbReference type="Pfam" id="PF00072">
    <property type="entry name" value="Response_reg"/>
    <property type="match status" value="1"/>
</dbReference>
<dbReference type="InterPro" id="IPR000792">
    <property type="entry name" value="Tscrpt_reg_LuxR_C"/>
</dbReference>
<gene>
    <name evidence="9" type="ORF">GRI62_12390</name>
</gene>
<dbReference type="Gene3D" id="3.40.50.2300">
    <property type="match status" value="1"/>
</dbReference>
<protein>
    <submittedName>
        <fullName evidence="9">Response regulator</fullName>
    </submittedName>
</protein>
<dbReference type="PANTHER" id="PTHR44688:SF16">
    <property type="entry name" value="DNA-BINDING TRANSCRIPTIONAL ACTIVATOR DEVR_DOSR"/>
    <property type="match status" value="1"/>
</dbReference>
<dbReference type="CDD" id="cd06170">
    <property type="entry name" value="LuxR_C_like"/>
    <property type="match status" value="1"/>
</dbReference>
<evidence type="ECO:0000259" key="8">
    <source>
        <dbReference type="PROSITE" id="PS50110"/>
    </source>
</evidence>
<evidence type="ECO:0000256" key="3">
    <source>
        <dbReference type="ARBA" id="ARBA00023015"/>
    </source>
</evidence>
<sequence length="207" mass="22429">MANSGANDQIVYVIDDDESARHSLEFLLDVAGIRVRSFGSSDAFLQSSPALAGACVVTDVRMPGTSGVELAKKLKQRDAAVPVIVITGHADVPLAIQAMKAGASDFIEKPFEDEVILSAIRKASAEKLEDNQLQAERNEVFERIGSLSAREREVVDGLVSGKANKVIAFDLEISPRTVEVYRANAMMKMQAKTLSDLVRMMTIAQFS</sequence>
<keyword evidence="1 6" id="KW-0597">Phosphoprotein</keyword>
<dbReference type="PRINTS" id="PR00038">
    <property type="entry name" value="HTHLUXR"/>
</dbReference>
<dbReference type="RefSeq" id="WP_131453617.1">
    <property type="nucleotide sequence ID" value="NZ_BMJK01000002.1"/>
</dbReference>
<name>A0A845A2M7_9SPHN</name>
<dbReference type="SUPFAM" id="SSF46894">
    <property type="entry name" value="C-terminal effector domain of the bipartite response regulators"/>
    <property type="match status" value="1"/>
</dbReference>
<evidence type="ECO:0000256" key="4">
    <source>
        <dbReference type="ARBA" id="ARBA00023125"/>
    </source>
</evidence>
<dbReference type="SMART" id="SM00421">
    <property type="entry name" value="HTH_LUXR"/>
    <property type="match status" value="1"/>
</dbReference>
<dbReference type="GO" id="GO:0003677">
    <property type="term" value="F:DNA binding"/>
    <property type="evidence" value="ECO:0007669"/>
    <property type="project" value="UniProtKB-KW"/>
</dbReference>
<dbReference type="InterPro" id="IPR036388">
    <property type="entry name" value="WH-like_DNA-bd_sf"/>
</dbReference>
<dbReference type="Proteomes" id="UP000460626">
    <property type="component" value="Unassembled WGS sequence"/>
</dbReference>
<dbReference type="InterPro" id="IPR011006">
    <property type="entry name" value="CheY-like_superfamily"/>
</dbReference>
<accession>A0A845A2M7</accession>
<dbReference type="FunFam" id="3.40.50.2300:FF:000018">
    <property type="entry name" value="DNA-binding transcriptional regulator NtrC"/>
    <property type="match status" value="1"/>
</dbReference>
<dbReference type="PANTHER" id="PTHR44688">
    <property type="entry name" value="DNA-BINDING TRANSCRIPTIONAL ACTIVATOR DEVR_DOSR"/>
    <property type="match status" value="1"/>
</dbReference>
<evidence type="ECO:0000256" key="1">
    <source>
        <dbReference type="ARBA" id="ARBA00022553"/>
    </source>
</evidence>
<dbReference type="PROSITE" id="PS50110">
    <property type="entry name" value="RESPONSE_REGULATORY"/>
    <property type="match status" value="1"/>
</dbReference>
<dbReference type="SMART" id="SM00448">
    <property type="entry name" value="REC"/>
    <property type="match status" value="1"/>
</dbReference>
<evidence type="ECO:0000259" key="7">
    <source>
        <dbReference type="PROSITE" id="PS50043"/>
    </source>
</evidence>
<dbReference type="SUPFAM" id="SSF52172">
    <property type="entry name" value="CheY-like"/>
    <property type="match status" value="1"/>
</dbReference>
<dbReference type="CDD" id="cd17537">
    <property type="entry name" value="REC_FixJ"/>
    <property type="match status" value="1"/>
</dbReference>
<feature type="domain" description="Response regulatory" evidence="8">
    <location>
        <begin position="10"/>
        <end position="124"/>
    </location>
</feature>
<organism evidence="9 10">
    <name type="scientific">Aurantiacibacter arachoides</name>
    <dbReference type="NCBI Taxonomy" id="1850444"/>
    <lineage>
        <taxon>Bacteria</taxon>
        <taxon>Pseudomonadati</taxon>
        <taxon>Pseudomonadota</taxon>
        <taxon>Alphaproteobacteria</taxon>
        <taxon>Sphingomonadales</taxon>
        <taxon>Erythrobacteraceae</taxon>
        <taxon>Aurantiacibacter</taxon>
    </lineage>
</organism>
<evidence type="ECO:0000256" key="5">
    <source>
        <dbReference type="ARBA" id="ARBA00023163"/>
    </source>
</evidence>
<keyword evidence="5" id="KW-0804">Transcription</keyword>
<evidence type="ECO:0000313" key="9">
    <source>
        <dbReference type="EMBL" id="MXO94395.1"/>
    </source>
</evidence>
<dbReference type="InterPro" id="IPR001789">
    <property type="entry name" value="Sig_transdc_resp-reg_receiver"/>
</dbReference>
<dbReference type="NCBIfam" id="NF006900">
    <property type="entry name" value="PRK09390.1"/>
    <property type="match status" value="1"/>
</dbReference>
<keyword evidence="2" id="KW-0902">Two-component regulatory system</keyword>
<keyword evidence="3" id="KW-0805">Transcription regulation</keyword>
<dbReference type="GO" id="GO:0000160">
    <property type="term" value="P:phosphorelay signal transduction system"/>
    <property type="evidence" value="ECO:0007669"/>
    <property type="project" value="UniProtKB-KW"/>
</dbReference>
<dbReference type="Pfam" id="PF00196">
    <property type="entry name" value="GerE"/>
    <property type="match status" value="1"/>
</dbReference>